<accession>A0A2S9X7E3</accession>
<sequence>MGRDERDVWDYICQLFREAGVEHLTAGLAIEMICCKWVLWRRAFNKCQRQGTTLESKNGGEYEAPWASQERALSNDLIRLFGQNGMTVMSHAKTKALSGERAPQDDLFDEMVGHGRGHPSAASG</sequence>
<proteinExistence type="predicted"/>
<dbReference type="InterPro" id="IPR006448">
    <property type="entry name" value="Phage_term_ssu_P27"/>
</dbReference>
<organism evidence="1 2">
    <name type="scientific">Chromobacterium amazonense</name>
    <dbReference type="NCBI Taxonomy" id="1382803"/>
    <lineage>
        <taxon>Bacteria</taxon>
        <taxon>Pseudomonadati</taxon>
        <taxon>Pseudomonadota</taxon>
        <taxon>Betaproteobacteria</taxon>
        <taxon>Neisseriales</taxon>
        <taxon>Chromobacteriaceae</taxon>
        <taxon>Chromobacterium</taxon>
    </lineage>
</organism>
<dbReference type="EMBL" id="MTBD01000010">
    <property type="protein sequence ID" value="PRP71631.1"/>
    <property type="molecule type" value="Genomic_DNA"/>
</dbReference>
<comment type="caution">
    <text evidence="1">The sequence shown here is derived from an EMBL/GenBank/DDBJ whole genome shotgun (WGS) entry which is preliminary data.</text>
</comment>
<name>A0A2S9X7E3_9NEIS</name>
<reference evidence="1 2" key="1">
    <citation type="submission" date="2017-01" db="EMBL/GenBank/DDBJ databases">
        <title>New insights into the genetic diversity of Chromobacterium isolated from tropical freshwater lake.</title>
        <authorList>
            <person name="Santos A.B."/>
            <person name="Nascimento A.M."/>
            <person name="Da Silva P.C."/>
        </authorList>
    </citation>
    <scope>NUCLEOTIDE SEQUENCE [LARGE SCALE GENOMIC DNA]</scope>
    <source>
        <strain evidence="1 2">56AF</strain>
    </source>
</reference>
<gene>
    <name evidence="1" type="ORF">BUE93_05705</name>
</gene>
<dbReference type="Proteomes" id="UP000239469">
    <property type="component" value="Unassembled WGS sequence"/>
</dbReference>
<evidence type="ECO:0000313" key="2">
    <source>
        <dbReference type="Proteomes" id="UP000239469"/>
    </source>
</evidence>
<dbReference type="AlphaFoldDB" id="A0A2S9X7E3"/>
<protein>
    <recommendedName>
        <fullName evidence="3">Terminase</fullName>
    </recommendedName>
</protein>
<evidence type="ECO:0000313" key="1">
    <source>
        <dbReference type="EMBL" id="PRP71631.1"/>
    </source>
</evidence>
<evidence type="ECO:0008006" key="3">
    <source>
        <dbReference type="Google" id="ProtNLM"/>
    </source>
</evidence>
<dbReference type="Pfam" id="PF05119">
    <property type="entry name" value="Terminase_4"/>
    <property type="match status" value="1"/>
</dbReference>